<dbReference type="InterPro" id="IPR029032">
    <property type="entry name" value="AhpD-like"/>
</dbReference>
<feature type="region of interest" description="Disordered" evidence="1">
    <location>
        <begin position="369"/>
        <end position="403"/>
    </location>
</feature>
<dbReference type="OrthoDB" id="5537330at2759"/>
<dbReference type="OMA" id="VTISICN"/>
<feature type="compositionally biased region" description="Basic and acidic residues" evidence="1">
    <location>
        <begin position="373"/>
        <end position="403"/>
    </location>
</feature>
<feature type="compositionally biased region" description="Basic and acidic residues" evidence="1">
    <location>
        <begin position="1"/>
        <end position="11"/>
    </location>
</feature>
<accession>H6BYQ8</accession>
<feature type="compositionally biased region" description="Basic residues" evidence="1">
    <location>
        <begin position="18"/>
        <end position="29"/>
    </location>
</feature>
<dbReference type="STRING" id="858893.H6BYQ8"/>
<dbReference type="eggNOG" id="ENOG502RCP9">
    <property type="taxonomic scope" value="Eukaryota"/>
</dbReference>
<evidence type="ECO:0000313" key="2">
    <source>
        <dbReference type="EMBL" id="EHY56771.1"/>
    </source>
</evidence>
<evidence type="ECO:0000313" key="3">
    <source>
        <dbReference type="Proteomes" id="UP000007304"/>
    </source>
</evidence>
<feature type="compositionally biased region" description="Low complexity" evidence="1">
    <location>
        <begin position="218"/>
        <end position="230"/>
    </location>
</feature>
<reference evidence="2" key="1">
    <citation type="submission" date="2011-07" db="EMBL/GenBank/DDBJ databases">
        <title>The Genome Sequence of Exophiala (Wangiella) dermatitidis NIH/UT8656.</title>
        <authorList>
            <consortium name="The Broad Institute Genome Sequencing Platform"/>
            <person name="Cuomo C."/>
            <person name="Wang Z."/>
            <person name="Hunicke-Smith S."/>
            <person name="Szanislo P.J."/>
            <person name="Earl A."/>
            <person name="Young S.K."/>
            <person name="Zeng Q."/>
            <person name="Gargeya S."/>
            <person name="Fitzgerald M."/>
            <person name="Haas B."/>
            <person name="Abouelleil A."/>
            <person name="Alvarado L."/>
            <person name="Arachchi H.M."/>
            <person name="Berlin A."/>
            <person name="Brown A."/>
            <person name="Chapman S.B."/>
            <person name="Chen Z."/>
            <person name="Dunbar C."/>
            <person name="Freedman E."/>
            <person name="Gearin G."/>
            <person name="Gellesch M."/>
            <person name="Goldberg J."/>
            <person name="Griggs A."/>
            <person name="Gujja S."/>
            <person name="Heiman D."/>
            <person name="Howarth C."/>
            <person name="Larson L."/>
            <person name="Lui A."/>
            <person name="MacDonald P.J.P."/>
            <person name="Montmayeur A."/>
            <person name="Murphy C."/>
            <person name="Neiman D."/>
            <person name="Pearson M."/>
            <person name="Priest M."/>
            <person name="Roberts A."/>
            <person name="Saif S."/>
            <person name="Shea T."/>
            <person name="Shenoy N."/>
            <person name="Sisk P."/>
            <person name="Stolte C."/>
            <person name="Sykes S."/>
            <person name="Wortman J."/>
            <person name="Nusbaum C."/>
            <person name="Birren B."/>
        </authorList>
    </citation>
    <scope>NUCLEOTIDE SEQUENCE</scope>
    <source>
        <strain evidence="2">NIH/UT8656</strain>
    </source>
</reference>
<dbReference type="AlphaFoldDB" id="H6BYQ8"/>
<dbReference type="SUPFAM" id="SSF69118">
    <property type="entry name" value="AhpD-like"/>
    <property type="match status" value="1"/>
</dbReference>
<sequence length="420" mass="46622">MAADMSKRGAEVRNPTGRSKRLRRWHHQQRQSLDFGSLQALFSQIQPPPQSASAAEEGSTGTDVVDPSLWYVLTTAVLLAFHKEQLVQDLWTYLANSGTHHTNDDEGRQHDDPTNTGGIQAQAEEEQRLLSTARKVREACLKASTLVGFPRAINALFALTSSIGQTHPHTLASILANDKPLRPSSSASSSFSASLAPPADDNIDNLNHSYDISSGNLSPTTTNRSPTPTTMDKSTSHFHQRGLSFFRRIYSHHTPRVLQAMDTTSGGDLTYFAINCIYGELLSEFRILGPLETGLLEFVCCLADGCGPQAKGHFFGSINLGATTTTLRATVLLAEKIAEQLDMACPWKTDHHMVASERVDFDDMDTDIETTDNDYRRDKNESAANDGEKRDHRKDKEEYEPEPEHIFVSDFQFLDRIMAR</sequence>
<dbReference type="RefSeq" id="XP_009157232.1">
    <property type="nucleotide sequence ID" value="XM_009158984.1"/>
</dbReference>
<dbReference type="HOGENOM" id="CLU_031480_0_0_1"/>
<feature type="compositionally biased region" description="Polar residues" evidence="1">
    <location>
        <begin position="204"/>
        <end position="217"/>
    </location>
</feature>
<dbReference type="InterPro" id="IPR052999">
    <property type="entry name" value="PTS1_Protein"/>
</dbReference>
<dbReference type="Proteomes" id="UP000007304">
    <property type="component" value="Unassembled WGS sequence"/>
</dbReference>
<protein>
    <submittedName>
        <fullName evidence="2">Uncharacterized protein</fullName>
    </submittedName>
</protein>
<dbReference type="GeneID" id="20309476"/>
<dbReference type="PANTHER" id="PTHR28180">
    <property type="entry name" value="CONSERVED MITOCHONDRIAL PROTEIN-RELATED"/>
    <property type="match status" value="1"/>
</dbReference>
<organism evidence="2 3">
    <name type="scientific">Exophiala dermatitidis (strain ATCC 34100 / CBS 525.76 / NIH/UT8656)</name>
    <name type="common">Black yeast</name>
    <name type="synonym">Wangiella dermatitidis</name>
    <dbReference type="NCBI Taxonomy" id="858893"/>
    <lineage>
        <taxon>Eukaryota</taxon>
        <taxon>Fungi</taxon>
        <taxon>Dikarya</taxon>
        <taxon>Ascomycota</taxon>
        <taxon>Pezizomycotina</taxon>
        <taxon>Eurotiomycetes</taxon>
        <taxon>Chaetothyriomycetidae</taxon>
        <taxon>Chaetothyriales</taxon>
        <taxon>Herpotrichiellaceae</taxon>
        <taxon>Exophiala</taxon>
    </lineage>
</organism>
<dbReference type="EMBL" id="JH226133">
    <property type="protein sequence ID" value="EHY56771.1"/>
    <property type="molecule type" value="Genomic_DNA"/>
</dbReference>
<evidence type="ECO:0000256" key="1">
    <source>
        <dbReference type="SAM" id="MobiDB-lite"/>
    </source>
</evidence>
<proteinExistence type="predicted"/>
<name>H6BYQ8_EXODN</name>
<dbReference type="PANTHER" id="PTHR28180:SF2">
    <property type="entry name" value="PEROXISOMAL PROTEIN 2"/>
    <property type="match status" value="1"/>
</dbReference>
<dbReference type="Gene3D" id="1.20.1290.10">
    <property type="entry name" value="AhpD-like"/>
    <property type="match status" value="1"/>
</dbReference>
<dbReference type="InParanoid" id="H6BYQ8"/>
<feature type="region of interest" description="Disordered" evidence="1">
    <location>
        <begin position="1"/>
        <end position="29"/>
    </location>
</feature>
<feature type="region of interest" description="Disordered" evidence="1">
    <location>
        <begin position="204"/>
        <end position="236"/>
    </location>
</feature>
<gene>
    <name evidence="2" type="ORF">HMPREF1120_04837</name>
</gene>
<keyword evidence="3" id="KW-1185">Reference proteome</keyword>
<dbReference type="VEuPathDB" id="FungiDB:HMPREF1120_04837"/>
<dbReference type="FunCoup" id="H6BYQ8">
    <property type="interactions" value="6"/>
</dbReference>